<dbReference type="SUPFAM" id="SSF82866">
    <property type="entry name" value="Multidrug efflux transporter AcrB transmembrane domain"/>
    <property type="match status" value="2"/>
</dbReference>
<feature type="domain" description="Membrane transport protein MMPL" evidence="7">
    <location>
        <begin position="499"/>
        <end position="750"/>
    </location>
</feature>
<dbReference type="EMBL" id="CP017641">
    <property type="protein sequence ID" value="APZ91125.1"/>
    <property type="molecule type" value="Genomic_DNA"/>
</dbReference>
<evidence type="ECO:0000259" key="7">
    <source>
        <dbReference type="Pfam" id="PF03176"/>
    </source>
</evidence>
<evidence type="ECO:0000256" key="6">
    <source>
        <dbReference type="SAM" id="Phobius"/>
    </source>
</evidence>
<dbReference type="PANTHER" id="PTHR33406:SF12">
    <property type="entry name" value="BLR2997 PROTEIN"/>
    <property type="match status" value="1"/>
</dbReference>
<dbReference type="STRING" id="1891926.Fuma_00711"/>
<feature type="transmembrane region" description="Helical" evidence="6">
    <location>
        <begin position="323"/>
        <end position="342"/>
    </location>
</feature>
<gene>
    <name evidence="8" type="ORF">Fuma_00711</name>
</gene>
<feature type="transmembrane region" description="Helical" evidence="6">
    <location>
        <begin position="694"/>
        <end position="716"/>
    </location>
</feature>
<feature type="transmembrane region" description="Helical" evidence="6">
    <location>
        <begin position="405"/>
        <end position="423"/>
    </location>
</feature>
<feature type="transmembrane region" description="Helical" evidence="6">
    <location>
        <begin position="213"/>
        <end position="230"/>
    </location>
</feature>
<feature type="domain" description="Membrane transport protein MMPL" evidence="7">
    <location>
        <begin position="145"/>
        <end position="379"/>
    </location>
</feature>
<evidence type="ECO:0000256" key="3">
    <source>
        <dbReference type="ARBA" id="ARBA00022692"/>
    </source>
</evidence>
<keyword evidence="4 6" id="KW-1133">Transmembrane helix</keyword>
<sequence length="777" mass="84892">MRQLVKIRNYLLVSAAVIVLAAIPLSERLHFDQTIESFFAADNPDLVILKRSRRDFGGDEFVIVAWSEPRLFDVPDETYPSSLEDVLKVDVLPAVNEDVSTRIRQNAERLSSVPGVNGKQTQHLADLLAAAPRYKPTRRSMLRMFEGTLVGQDGRTTGIMLELQPEQAAEISRAETLARIREIAADMQGDVAVAGEPVQVYDMFRLVEEDARVLFLVSLVILAIVLWVLFRGLRWVLAPVGLVLGSVVVTRAILALVGAELSMVSSMLSSLVTVIGIATSMHVIVHYRDLRNSLLLNDPEATGPAGDFPAIATQTLREMAAPICWTCLTTAVGFASLLVSQITPVRSFSVMMSLATGVVMVACFVVLPATLASGSRLKVPSRVPLESWLDRALLLNCRTVEQRPMITGIVCAALFVVAIPGVFRLQLETDFSRNFKKSSTIVQALEFIETRLGGAGSWEVSFDTPEKLTDSFLRDIQRLTDQLHELTDDDPTIRILSLTDVADLPPRLFGPAKSLARIERKQPMLVRNFYNKDANRMRIVLRSVEQQSSERKIAQIEEIRSCVQQFFDKRPDLEQSVPPSASGMFVLLAELIQSLLSDQLKSFVVASSGILICMAIAFRSLRIAVLSLLPNMFPVAIVMGALGWIGMPVNIGTAMITSVSMGLTVDSTIHYITAFERARQNCSVTEALHVAHAGAGRAVVFAHCALVAGFLVLTAARFIPLVYFGALLSLALVGGVFGDLVLLPLLLRWTAPKDSANDADQACQSDVAAAELADSVD</sequence>
<dbReference type="Proteomes" id="UP000187735">
    <property type="component" value="Chromosome"/>
</dbReference>
<dbReference type="Pfam" id="PF03176">
    <property type="entry name" value="MMPL"/>
    <property type="match status" value="2"/>
</dbReference>
<accession>A0A1P8WAR5</accession>
<evidence type="ECO:0000256" key="2">
    <source>
        <dbReference type="ARBA" id="ARBA00022475"/>
    </source>
</evidence>
<evidence type="ECO:0000313" key="9">
    <source>
        <dbReference type="Proteomes" id="UP000187735"/>
    </source>
</evidence>
<dbReference type="OrthoDB" id="5429313at2"/>
<protein>
    <submittedName>
        <fullName evidence="8">Efflux transporter, putative, hydrophobe/amphiphile efflux-3 (HAE3) family</fullName>
    </submittedName>
</protein>
<keyword evidence="2" id="KW-1003">Cell membrane</keyword>
<proteinExistence type="predicted"/>
<evidence type="ECO:0000256" key="1">
    <source>
        <dbReference type="ARBA" id="ARBA00004651"/>
    </source>
</evidence>
<reference evidence="8 9" key="1">
    <citation type="journal article" date="2016" name="Front. Microbiol.">
        <title>Fuerstia marisgermanicae gen. nov., sp. nov., an Unusual Member of the Phylum Planctomycetes from the German Wadden Sea.</title>
        <authorList>
            <person name="Kohn T."/>
            <person name="Heuer A."/>
            <person name="Jogler M."/>
            <person name="Vollmers J."/>
            <person name="Boedeker C."/>
            <person name="Bunk B."/>
            <person name="Rast P."/>
            <person name="Borchert D."/>
            <person name="Glockner I."/>
            <person name="Freese H.M."/>
            <person name="Klenk H.P."/>
            <person name="Overmann J."/>
            <person name="Kaster A.K."/>
            <person name="Rohde M."/>
            <person name="Wiegand S."/>
            <person name="Jogler C."/>
        </authorList>
    </citation>
    <scope>NUCLEOTIDE SEQUENCE [LARGE SCALE GENOMIC DNA]</scope>
    <source>
        <strain evidence="8 9">NH11</strain>
    </source>
</reference>
<evidence type="ECO:0000256" key="4">
    <source>
        <dbReference type="ARBA" id="ARBA00022989"/>
    </source>
</evidence>
<dbReference type="InterPro" id="IPR004869">
    <property type="entry name" value="MMPL_dom"/>
</dbReference>
<feature type="transmembrane region" description="Helical" evidence="6">
    <location>
        <begin position="263"/>
        <end position="285"/>
    </location>
</feature>
<keyword evidence="3 6" id="KW-0812">Transmembrane</keyword>
<comment type="subcellular location">
    <subcellularLocation>
        <location evidence="1">Cell membrane</location>
        <topology evidence="1">Multi-pass membrane protein</topology>
    </subcellularLocation>
</comment>
<keyword evidence="5 6" id="KW-0472">Membrane</keyword>
<dbReference type="KEGG" id="fmr:Fuma_00711"/>
<feature type="transmembrane region" description="Helical" evidence="6">
    <location>
        <begin position="625"/>
        <end position="645"/>
    </location>
</feature>
<dbReference type="InterPro" id="IPR050545">
    <property type="entry name" value="Mycobact_MmpL"/>
</dbReference>
<feature type="transmembrane region" description="Helical" evidence="6">
    <location>
        <begin position="237"/>
        <end position="257"/>
    </location>
</feature>
<dbReference type="AlphaFoldDB" id="A0A1P8WAR5"/>
<feature type="transmembrane region" description="Helical" evidence="6">
    <location>
        <begin position="651"/>
        <end position="673"/>
    </location>
</feature>
<dbReference type="RefSeq" id="WP_077022935.1">
    <property type="nucleotide sequence ID" value="NZ_CP017641.1"/>
</dbReference>
<dbReference type="Gene3D" id="1.20.1640.10">
    <property type="entry name" value="Multidrug efflux transporter AcrB transmembrane domain"/>
    <property type="match status" value="2"/>
</dbReference>
<dbReference type="PANTHER" id="PTHR33406">
    <property type="entry name" value="MEMBRANE PROTEIN MJ1562-RELATED"/>
    <property type="match status" value="1"/>
</dbReference>
<feature type="transmembrane region" description="Helical" evidence="6">
    <location>
        <begin position="722"/>
        <end position="747"/>
    </location>
</feature>
<dbReference type="GO" id="GO:0005886">
    <property type="term" value="C:plasma membrane"/>
    <property type="evidence" value="ECO:0007669"/>
    <property type="project" value="UniProtKB-SubCell"/>
</dbReference>
<organism evidence="8 9">
    <name type="scientific">Fuerstiella marisgermanici</name>
    <dbReference type="NCBI Taxonomy" id="1891926"/>
    <lineage>
        <taxon>Bacteria</taxon>
        <taxon>Pseudomonadati</taxon>
        <taxon>Planctomycetota</taxon>
        <taxon>Planctomycetia</taxon>
        <taxon>Planctomycetales</taxon>
        <taxon>Planctomycetaceae</taxon>
        <taxon>Fuerstiella</taxon>
    </lineage>
</organism>
<feature type="transmembrane region" description="Helical" evidence="6">
    <location>
        <begin position="348"/>
        <end position="372"/>
    </location>
</feature>
<keyword evidence="9" id="KW-1185">Reference proteome</keyword>
<evidence type="ECO:0000256" key="5">
    <source>
        <dbReference type="ARBA" id="ARBA00023136"/>
    </source>
</evidence>
<name>A0A1P8WAR5_9PLAN</name>
<evidence type="ECO:0000313" key="8">
    <source>
        <dbReference type="EMBL" id="APZ91125.1"/>
    </source>
</evidence>